<evidence type="ECO:0000256" key="6">
    <source>
        <dbReference type="ARBA" id="ARBA00022475"/>
    </source>
</evidence>
<dbReference type="GO" id="GO:0005886">
    <property type="term" value="C:plasma membrane"/>
    <property type="evidence" value="ECO:0007669"/>
    <property type="project" value="UniProtKB-SubCell"/>
</dbReference>
<evidence type="ECO:0000313" key="20">
    <source>
        <dbReference type="EMBL" id="RUQ90409.1"/>
    </source>
</evidence>
<dbReference type="NCBIfam" id="TIGR02968">
    <property type="entry name" value="succ_dehyd_anc"/>
    <property type="match status" value="1"/>
</dbReference>
<feature type="transmembrane region" description="Helical" evidence="19">
    <location>
        <begin position="91"/>
        <end position="113"/>
    </location>
</feature>
<name>A0A433JLV9_9GAMM</name>
<dbReference type="GO" id="GO:0046872">
    <property type="term" value="F:metal ion binding"/>
    <property type="evidence" value="ECO:0007669"/>
    <property type="project" value="UniProtKB-KW"/>
</dbReference>
<evidence type="ECO:0000256" key="1">
    <source>
        <dbReference type="ARBA" id="ARBA00004050"/>
    </source>
</evidence>
<evidence type="ECO:0000256" key="9">
    <source>
        <dbReference type="ARBA" id="ARBA00022617"/>
    </source>
</evidence>
<evidence type="ECO:0000256" key="2">
    <source>
        <dbReference type="ARBA" id="ARBA00004429"/>
    </source>
</evidence>
<keyword evidence="13 19" id="KW-1133">Transmembrane helix</keyword>
<accession>A0A433JLV9</accession>
<evidence type="ECO:0000256" key="10">
    <source>
        <dbReference type="ARBA" id="ARBA00022692"/>
    </source>
</evidence>
<sequence>MVTNVTSLTGNGLRDWLIQRFTAVYLAIYFLFLCGFILFHPHMQFNQWFVLFHSPVMQVATVVALLSFLLHTWIGVWTVTTDYVKCKAIRLSLQFFVMLFLLGQFIWGLMIVWG</sequence>
<dbReference type="AlphaFoldDB" id="A0A433JLV9"/>
<comment type="function">
    <text evidence="1 16">Membrane-anchoring subunit of succinate dehydrogenase (SDH).</text>
</comment>
<keyword evidence="10 19" id="KW-0812">Transmembrane</keyword>
<comment type="subcellular location">
    <subcellularLocation>
        <location evidence="2 16">Cell inner membrane</location>
        <topology evidence="2 16">Multi-pass membrane protein</topology>
    </subcellularLocation>
</comment>
<dbReference type="PANTHER" id="PTHR38689:SF1">
    <property type="entry name" value="SUCCINATE DEHYDROGENASE HYDROPHOBIC MEMBRANE ANCHOR SUBUNIT"/>
    <property type="match status" value="1"/>
</dbReference>
<evidence type="ECO:0000256" key="4">
    <source>
        <dbReference type="ARBA" id="ARBA00019425"/>
    </source>
</evidence>
<evidence type="ECO:0000313" key="21">
    <source>
        <dbReference type="Proteomes" id="UP000288012"/>
    </source>
</evidence>
<dbReference type="SUPFAM" id="SSF81343">
    <property type="entry name" value="Fumarate reductase respiratory complex transmembrane subunits"/>
    <property type="match status" value="1"/>
</dbReference>
<evidence type="ECO:0000256" key="13">
    <source>
        <dbReference type="ARBA" id="ARBA00022989"/>
    </source>
</evidence>
<dbReference type="InterPro" id="IPR000701">
    <property type="entry name" value="SuccDH_FuR_B_TM-su"/>
</dbReference>
<reference evidence="20 21" key="1">
    <citation type="submission" date="2018-12" db="EMBL/GenBank/DDBJ databases">
        <title>Legionella sp,whole genome shotgun sequence.</title>
        <authorList>
            <person name="Wu H."/>
        </authorList>
    </citation>
    <scope>NUCLEOTIDE SEQUENCE [LARGE SCALE GENOMIC DNA]</scope>
    <source>
        <strain evidence="21">km714</strain>
    </source>
</reference>
<evidence type="ECO:0000256" key="8">
    <source>
        <dbReference type="ARBA" id="ARBA00022532"/>
    </source>
</evidence>
<keyword evidence="9 18" id="KW-0349">Heme</keyword>
<dbReference type="RefSeq" id="WP_126953737.1">
    <property type="nucleotide sequence ID" value="NZ_RZGR01000004.1"/>
</dbReference>
<evidence type="ECO:0000256" key="19">
    <source>
        <dbReference type="SAM" id="Phobius"/>
    </source>
</evidence>
<dbReference type="GO" id="GO:0009055">
    <property type="term" value="F:electron transfer activity"/>
    <property type="evidence" value="ECO:0007669"/>
    <property type="project" value="TreeGrafter"/>
</dbReference>
<keyword evidence="15 16" id="KW-0472">Membrane</keyword>
<dbReference type="GO" id="GO:0006099">
    <property type="term" value="P:tricarboxylic acid cycle"/>
    <property type="evidence" value="ECO:0007669"/>
    <property type="project" value="UniProtKB-UniRule"/>
</dbReference>
<keyword evidence="7 16" id="KW-0997">Cell inner membrane</keyword>
<feature type="binding site" description="axial binding residue" evidence="18">
    <location>
        <position position="71"/>
    </location>
    <ligand>
        <name>heme</name>
        <dbReference type="ChEBI" id="CHEBI:30413"/>
        <note>ligand shared with second transmembrane subunit</note>
    </ligand>
    <ligandPart>
        <name>Fe</name>
        <dbReference type="ChEBI" id="CHEBI:18248"/>
    </ligandPart>
</feature>
<dbReference type="PANTHER" id="PTHR38689">
    <property type="entry name" value="SUCCINATE DEHYDROGENASE HYDROPHOBIC MEMBRANE ANCHOR SUBUNIT"/>
    <property type="match status" value="1"/>
</dbReference>
<organism evidence="20 21">
    <name type="scientific">Legionella septentrionalis</name>
    <dbReference type="NCBI Taxonomy" id="2498109"/>
    <lineage>
        <taxon>Bacteria</taxon>
        <taxon>Pseudomonadati</taxon>
        <taxon>Pseudomonadota</taxon>
        <taxon>Gammaproteobacteria</taxon>
        <taxon>Legionellales</taxon>
        <taxon>Legionellaceae</taxon>
        <taxon>Legionella</taxon>
    </lineage>
</organism>
<keyword evidence="8 16" id="KW-0816">Tricarboxylic acid cycle</keyword>
<dbReference type="Proteomes" id="UP000288012">
    <property type="component" value="Unassembled WGS sequence"/>
</dbReference>
<dbReference type="InterPro" id="IPR034804">
    <property type="entry name" value="SQR/QFR_C/D"/>
</dbReference>
<gene>
    <name evidence="20" type="primary">sdhD</name>
    <name evidence="20" type="ORF">EKM59_02040</name>
</gene>
<dbReference type="GO" id="GO:0020037">
    <property type="term" value="F:heme binding"/>
    <property type="evidence" value="ECO:0007669"/>
    <property type="project" value="InterPro"/>
</dbReference>
<keyword evidence="11 18" id="KW-0479">Metal-binding</keyword>
<comment type="pathway">
    <text evidence="3 16">Carbohydrate metabolism; tricarboxylic acid cycle.</text>
</comment>
<dbReference type="Pfam" id="PF01127">
    <property type="entry name" value="Sdh_cyt"/>
    <property type="match status" value="1"/>
</dbReference>
<keyword evidence="21" id="KW-1185">Reference proteome</keyword>
<dbReference type="UniPathway" id="UPA00223"/>
<protein>
    <recommendedName>
        <fullName evidence="4 16">Succinate dehydrogenase hydrophobic membrane anchor subunit</fullName>
    </recommendedName>
</protein>
<proteinExistence type="predicted"/>
<dbReference type="GO" id="GO:0017004">
    <property type="term" value="P:cytochrome complex assembly"/>
    <property type="evidence" value="ECO:0007669"/>
    <property type="project" value="TreeGrafter"/>
</dbReference>
<evidence type="ECO:0000256" key="15">
    <source>
        <dbReference type="ARBA" id="ARBA00023136"/>
    </source>
</evidence>
<feature type="binding site" evidence="17">
    <location>
        <position position="83"/>
    </location>
    <ligand>
        <name>a ubiquinone</name>
        <dbReference type="ChEBI" id="CHEBI:16389"/>
    </ligand>
</feature>
<dbReference type="EMBL" id="RZGR01000004">
    <property type="protein sequence ID" value="RUQ90409.1"/>
    <property type="molecule type" value="Genomic_DNA"/>
</dbReference>
<evidence type="ECO:0000256" key="16">
    <source>
        <dbReference type="PIRNR" id="PIRNR000169"/>
    </source>
</evidence>
<keyword evidence="6 16" id="KW-1003">Cell membrane</keyword>
<feature type="transmembrane region" description="Helical" evidence="19">
    <location>
        <begin position="59"/>
        <end position="79"/>
    </location>
</feature>
<keyword evidence="12 16" id="KW-0249">Electron transport</keyword>
<evidence type="ECO:0000256" key="11">
    <source>
        <dbReference type="ARBA" id="ARBA00022723"/>
    </source>
</evidence>
<evidence type="ECO:0000256" key="7">
    <source>
        <dbReference type="ARBA" id="ARBA00022519"/>
    </source>
</evidence>
<evidence type="ECO:0000256" key="18">
    <source>
        <dbReference type="PIRSR" id="PIRSR000169-2"/>
    </source>
</evidence>
<evidence type="ECO:0000256" key="5">
    <source>
        <dbReference type="ARBA" id="ARBA00022448"/>
    </source>
</evidence>
<dbReference type="Gene3D" id="1.20.1300.10">
    <property type="entry name" value="Fumarate reductase/succinate dehydrogenase, transmembrane subunit"/>
    <property type="match status" value="1"/>
</dbReference>
<evidence type="ECO:0000256" key="14">
    <source>
        <dbReference type="ARBA" id="ARBA00023004"/>
    </source>
</evidence>
<dbReference type="CDD" id="cd03494">
    <property type="entry name" value="SQR_TypeC_SdhD"/>
    <property type="match status" value="1"/>
</dbReference>
<keyword evidence="14 18" id="KW-0408">Iron</keyword>
<evidence type="ECO:0000256" key="12">
    <source>
        <dbReference type="ARBA" id="ARBA00022982"/>
    </source>
</evidence>
<evidence type="ECO:0000256" key="17">
    <source>
        <dbReference type="PIRSR" id="PIRSR000169-1"/>
    </source>
</evidence>
<dbReference type="PIRSF" id="PIRSF000169">
    <property type="entry name" value="SDH_D"/>
    <property type="match status" value="1"/>
</dbReference>
<dbReference type="InterPro" id="IPR014312">
    <property type="entry name" value="Succ_DH_anchor"/>
</dbReference>
<comment type="caution">
    <text evidence="20">The sequence shown here is derived from an EMBL/GenBank/DDBJ whole genome shotgun (WGS) entry which is preliminary data.</text>
</comment>
<comment type="cofactor">
    <cofactor evidence="18">
        <name>heme</name>
        <dbReference type="ChEBI" id="CHEBI:30413"/>
    </cofactor>
    <text evidence="18">The heme is bound between the two transmembrane subunits.</text>
</comment>
<feature type="transmembrane region" description="Helical" evidence="19">
    <location>
        <begin position="21"/>
        <end position="39"/>
    </location>
</feature>
<keyword evidence="5 16" id="KW-0813">Transport</keyword>
<evidence type="ECO:0000256" key="3">
    <source>
        <dbReference type="ARBA" id="ARBA00005163"/>
    </source>
</evidence>